<dbReference type="EMBL" id="MDEO01000035">
    <property type="protein sequence ID" value="OCX15006.1"/>
    <property type="molecule type" value="Genomic_DNA"/>
</dbReference>
<keyword evidence="1" id="KW-0812">Transmembrane</keyword>
<feature type="transmembrane region" description="Helical" evidence="1">
    <location>
        <begin position="140"/>
        <end position="160"/>
    </location>
</feature>
<evidence type="ECO:0000256" key="1">
    <source>
        <dbReference type="SAM" id="Phobius"/>
    </source>
</evidence>
<dbReference type="Pfam" id="PF20327">
    <property type="entry name" value="DUF6622"/>
    <property type="match status" value="1"/>
</dbReference>
<evidence type="ECO:0008006" key="4">
    <source>
        <dbReference type="Google" id="ProtNLM"/>
    </source>
</evidence>
<accession>A0A1C2DK00</accession>
<proteinExistence type="predicted"/>
<keyword evidence="3" id="KW-1185">Reference proteome</keyword>
<feature type="transmembrane region" description="Helical" evidence="1">
    <location>
        <begin position="68"/>
        <end position="88"/>
    </location>
</feature>
<keyword evidence="1" id="KW-0472">Membrane</keyword>
<feature type="transmembrane region" description="Helical" evidence="1">
    <location>
        <begin position="108"/>
        <end position="134"/>
    </location>
</feature>
<feature type="transmembrane region" description="Helical" evidence="1">
    <location>
        <begin position="44"/>
        <end position="62"/>
    </location>
</feature>
<dbReference type="AlphaFoldDB" id="A0A1C2DK00"/>
<evidence type="ECO:0000313" key="3">
    <source>
        <dbReference type="Proteomes" id="UP000094412"/>
    </source>
</evidence>
<reference evidence="2 3" key="1">
    <citation type="submission" date="2016-08" db="EMBL/GenBank/DDBJ databases">
        <title>Whole genome sequence of Mesorhizobium sp. strain UASWS1009 isolated from industrial sewage.</title>
        <authorList>
            <person name="Crovadore J."/>
            <person name="Calmin G."/>
            <person name="Chablais R."/>
            <person name="Cochard B."/>
            <person name="Lefort F."/>
        </authorList>
    </citation>
    <scope>NUCLEOTIDE SEQUENCE [LARGE SCALE GENOMIC DNA]</scope>
    <source>
        <strain evidence="2 3">UASWS1009</strain>
    </source>
</reference>
<dbReference type="InterPro" id="IPR046730">
    <property type="entry name" value="DUF6622"/>
</dbReference>
<sequence>MPSQSTTPGLLDIVTHTPLWVWPLIAYALYAGWARTRDRIVSPARLLALPVILVLLDVFELVRHGLSAFGAAGLAFGIAAGTLAGLAVARHTPTWALPDGRLAVKGHWLPFAIVVAIVVVSYARGVALGVAPALAADTRFVIANAMLAGLLPALMLARTLGSLPRGYLRMA</sequence>
<feature type="transmembrane region" description="Helical" evidence="1">
    <location>
        <begin position="13"/>
        <end position="32"/>
    </location>
</feature>
<evidence type="ECO:0000313" key="2">
    <source>
        <dbReference type="EMBL" id="OCX15006.1"/>
    </source>
</evidence>
<dbReference type="RefSeq" id="WP_024924751.1">
    <property type="nucleotide sequence ID" value="NZ_MDEO01000035.1"/>
</dbReference>
<organism evidence="2 3">
    <name type="scientific">Mesorhizobium hungaricum</name>
    <dbReference type="NCBI Taxonomy" id="1566387"/>
    <lineage>
        <taxon>Bacteria</taxon>
        <taxon>Pseudomonadati</taxon>
        <taxon>Pseudomonadota</taxon>
        <taxon>Alphaproteobacteria</taxon>
        <taxon>Hyphomicrobiales</taxon>
        <taxon>Phyllobacteriaceae</taxon>
        <taxon>Mesorhizobium</taxon>
    </lineage>
</organism>
<dbReference type="Proteomes" id="UP000094412">
    <property type="component" value="Unassembled WGS sequence"/>
</dbReference>
<keyword evidence="1" id="KW-1133">Transmembrane helix</keyword>
<comment type="caution">
    <text evidence="2">The sequence shown here is derived from an EMBL/GenBank/DDBJ whole genome shotgun (WGS) entry which is preliminary data.</text>
</comment>
<protein>
    <recommendedName>
        <fullName evidence="4">DUF1453 domain-containing protein</fullName>
    </recommendedName>
</protein>
<gene>
    <name evidence="2" type="ORF">QV13_21675</name>
</gene>
<dbReference type="OrthoDB" id="9815686at2"/>
<name>A0A1C2DK00_9HYPH</name>